<dbReference type="GO" id="GO:0004106">
    <property type="term" value="F:chorismate mutase activity"/>
    <property type="evidence" value="ECO:0007669"/>
    <property type="project" value="InterPro"/>
</dbReference>
<dbReference type="Proteomes" id="UP000091929">
    <property type="component" value="Unassembled WGS sequence"/>
</dbReference>
<dbReference type="InterPro" id="IPR002701">
    <property type="entry name" value="CM_II_prokaryot"/>
</dbReference>
<accession>A0A150IHZ9</accession>
<evidence type="ECO:0000259" key="2">
    <source>
        <dbReference type="PROSITE" id="PS51168"/>
    </source>
</evidence>
<dbReference type="GO" id="GO:0046417">
    <property type="term" value="P:chorismate metabolic process"/>
    <property type="evidence" value="ECO:0007669"/>
    <property type="project" value="InterPro"/>
</dbReference>
<dbReference type="EMBL" id="LNJC01000043">
    <property type="protein sequence ID" value="KYC49211.1"/>
    <property type="molecule type" value="Genomic_DNA"/>
</dbReference>
<dbReference type="SUPFAM" id="SSF48600">
    <property type="entry name" value="Chorismate mutase II"/>
    <property type="match status" value="1"/>
</dbReference>
<dbReference type="Proteomes" id="UP000092401">
    <property type="component" value="Unassembled WGS sequence"/>
</dbReference>
<dbReference type="PANTHER" id="PTHR38041:SF1">
    <property type="entry name" value="CHORISMATE MUTASE"/>
    <property type="match status" value="1"/>
</dbReference>
<dbReference type="PROSITE" id="PS51168">
    <property type="entry name" value="CHORISMATE_MUT_2"/>
    <property type="match status" value="1"/>
</dbReference>
<keyword evidence="1" id="KW-0413">Isomerase</keyword>
<evidence type="ECO:0000313" key="6">
    <source>
        <dbReference type="Proteomes" id="UP000091929"/>
    </source>
</evidence>
<organism evidence="3 7">
    <name type="scientific">Candidatus Methanofastidiosum methylothiophilum</name>
    <dbReference type="NCBI Taxonomy" id="1705564"/>
    <lineage>
        <taxon>Archaea</taxon>
        <taxon>Methanobacteriati</taxon>
        <taxon>Methanobacteriota</taxon>
        <taxon>Stenosarchaea group</taxon>
        <taxon>Candidatus Methanofastidiosia</taxon>
        <taxon>Candidatus Methanofastidiosales</taxon>
        <taxon>Candidatus Methanofastidiosaceae</taxon>
        <taxon>Candidatus Methanofastidiosum</taxon>
    </lineage>
</organism>
<proteinExistence type="predicted"/>
<dbReference type="InterPro" id="IPR051331">
    <property type="entry name" value="Chorismate_mutase-related"/>
</dbReference>
<dbReference type="Pfam" id="PF01817">
    <property type="entry name" value="CM_2"/>
    <property type="match status" value="1"/>
</dbReference>
<dbReference type="Proteomes" id="UP000092403">
    <property type="component" value="Unassembled WGS sequence"/>
</dbReference>
<dbReference type="InterPro" id="IPR036979">
    <property type="entry name" value="CM_dom_sf"/>
</dbReference>
<evidence type="ECO:0000313" key="7">
    <source>
        <dbReference type="Proteomes" id="UP000092401"/>
    </source>
</evidence>
<accession>A0A150IQ68</accession>
<dbReference type="InterPro" id="IPR036263">
    <property type="entry name" value="Chorismate_II_sf"/>
</dbReference>
<reference evidence="6 7" key="1">
    <citation type="journal article" date="2016" name="ISME J.">
        <title>Chasing the elusive Euryarchaeota class WSA2: genomes reveal a uniquely fastidious methyl-reducing methanogen.</title>
        <authorList>
            <person name="Nobu M.K."/>
            <person name="Narihiro T."/>
            <person name="Kuroda K."/>
            <person name="Mei R."/>
            <person name="Liu W.T."/>
        </authorList>
    </citation>
    <scope>NUCLEOTIDE SEQUENCE [LARGE SCALE GENOMIC DNA]</scope>
    <source>
        <strain evidence="3">B03fssc0709_Meth_Bin005</strain>
        <strain evidence="4">B15fssc0709_Meth_Bin003</strain>
        <strain evidence="5">BMIXfssc0709_Meth_Bin006</strain>
    </source>
</reference>
<protein>
    <submittedName>
        <fullName evidence="3">Chorismate mutase</fullName>
    </submittedName>
</protein>
<dbReference type="InterPro" id="IPR010950">
    <property type="entry name" value="Chorismate_mutase_arc"/>
</dbReference>
<comment type="caution">
    <text evidence="3">The sequence shown here is derived from an EMBL/GenBank/DDBJ whole genome shotgun (WGS) entry which is preliminary data.</text>
</comment>
<gene>
    <name evidence="3" type="ORF">APG10_01588</name>
    <name evidence="4" type="ORF">APG11_01689</name>
    <name evidence="5" type="ORF">APG12_01632</name>
</gene>
<dbReference type="SMART" id="SM00830">
    <property type="entry name" value="CM_2"/>
    <property type="match status" value="1"/>
</dbReference>
<feature type="domain" description="Chorismate mutase" evidence="2">
    <location>
        <begin position="1"/>
        <end position="90"/>
    </location>
</feature>
<dbReference type="NCBIfam" id="TIGR01791">
    <property type="entry name" value="CM_archaeal"/>
    <property type="match status" value="1"/>
</dbReference>
<dbReference type="Gene3D" id="1.20.59.10">
    <property type="entry name" value="Chorismate mutase"/>
    <property type="match status" value="1"/>
</dbReference>
<dbReference type="AlphaFoldDB" id="A0A150IHZ9"/>
<evidence type="ECO:0000313" key="5">
    <source>
        <dbReference type="EMBL" id="KYC49211.1"/>
    </source>
</evidence>
<dbReference type="GO" id="GO:0009697">
    <property type="term" value="P:salicylic acid biosynthetic process"/>
    <property type="evidence" value="ECO:0007669"/>
    <property type="project" value="TreeGrafter"/>
</dbReference>
<sequence>MESSLETLREEINRIDENIIYMLSKRMEVAKKIAALKKEKGIPIEDREREKTIFLKLESEARRNNLDEKFVSEIFGAIVSHSKLIQTNLLEEQK</sequence>
<evidence type="ECO:0000313" key="3">
    <source>
        <dbReference type="EMBL" id="KYC44616.1"/>
    </source>
</evidence>
<accession>A0A150IW33</accession>
<dbReference type="EMBL" id="LNGE01000052">
    <property type="protein sequence ID" value="KYC44616.1"/>
    <property type="molecule type" value="Genomic_DNA"/>
</dbReference>
<name>A0A150IHZ9_9EURY</name>
<dbReference type="PANTHER" id="PTHR38041">
    <property type="entry name" value="CHORISMATE MUTASE"/>
    <property type="match status" value="1"/>
</dbReference>
<evidence type="ECO:0000313" key="4">
    <source>
        <dbReference type="EMBL" id="KYC46784.1"/>
    </source>
</evidence>
<evidence type="ECO:0000256" key="1">
    <source>
        <dbReference type="ARBA" id="ARBA00023235"/>
    </source>
</evidence>
<dbReference type="EMBL" id="LNGF01000046">
    <property type="protein sequence ID" value="KYC46784.1"/>
    <property type="molecule type" value="Genomic_DNA"/>
</dbReference>